<proteinExistence type="predicted"/>
<dbReference type="Proteomes" id="UP000018951">
    <property type="component" value="Unassembled WGS sequence"/>
</dbReference>
<dbReference type="AlphaFoldDB" id="W2V243"/>
<protein>
    <submittedName>
        <fullName evidence="1">Uncharacterized protein</fullName>
    </submittedName>
</protein>
<dbReference type="EMBL" id="AXCJ01000003">
    <property type="protein sequence ID" value="ETO91528.1"/>
    <property type="molecule type" value="Genomic_DNA"/>
</dbReference>
<comment type="caution">
    <text evidence="1">The sequence shown here is derived from an EMBL/GenBank/DDBJ whole genome shotgun (WGS) entry which is preliminary data.</text>
</comment>
<dbReference type="STRING" id="1401685.P857_181"/>
<keyword evidence="2" id="KW-1185">Reference proteome</keyword>
<evidence type="ECO:0000313" key="1">
    <source>
        <dbReference type="EMBL" id="ETO91528.1"/>
    </source>
</evidence>
<organism evidence="1 2">
    <name type="scientific">Candidatus Xenolissoclinum pacificiensis L6</name>
    <dbReference type="NCBI Taxonomy" id="1401685"/>
    <lineage>
        <taxon>Bacteria</taxon>
        <taxon>Pseudomonadati</taxon>
        <taxon>Pseudomonadota</taxon>
        <taxon>Alphaproteobacteria</taxon>
        <taxon>Rickettsiales</taxon>
        <taxon>Anaplasmataceae</taxon>
        <taxon>Candidatus Xenolissoclinum</taxon>
    </lineage>
</organism>
<name>W2V243_9RICK</name>
<reference evidence="1 2" key="1">
    <citation type="journal article" date="2013" name="PLoS ONE">
        <title>Bacterial endosymbiosis in a chordate host: long-term co-evolution and conservation of secondary metabolism.</title>
        <authorList>
            <person name="Kwan J.C."/>
            <person name="Schmidt E.W."/>
        </authorList>
    </citation>
    <scope>NUCLEOTIDE SEQUENCE [LARGE SCALE GENOMIC DNA]</scope>
    <source>
        <strain evidence="2">L6</strain>
    </source>
</reference>
<sequence>MYQINKLLEQEQEQFLSTIQHIVNEHKLEFQELLNTEISNMIIKFKSYLEQEIRNSISSSLSTHIQNNLSSSQIISDLLLVLQKYFNR</sequence>
<gene>
    <name evidence="1" type="ORF">P857_181</name>
</gene>
<accession>W2V243</accession>
<evidence type="ECO:0000313" key="2">
    <source>
        <dbReference type="Proteomes" id="UP000018951"/>
    </source>
</evidence>